<reference evidence="1" key="1">
    <citation type="submission" date="2014-09" db="EMBL/GenBank/DDBJ databases">
        <authorList>
            <person name="Magalhaes I.L.F."/>
            <person name="Oliveira U."/>
            <person name="Santos F.R."/>
            <person name="Vidigal T.H.D.A."/>
            <person name="Brescovit A.D."/>
            <person name="Santos A.J."/>
        </authorList>
    </citation>
    <scope>NUCLEOTIDE SEQUENCE</scope>
    <source>
        <tissue evidence="1">Shoot tissue taken approximately 20 cm above the soil surface</tissue>
    </source>
</reference>
<proteinExistence type="predicted"/>
<protein>
    <submittedName>
        <fullName evidence="1">Uncharacterized protein</fullName>
    </submittedName>
</protein>
<accession>A0A0A9ATR5</accession>
<sequence>MWLIFVTAIFTKKQLLQSKHRSTQVY</sequence>
<dbReference type="EMBL" id="GBRH01244627">
    <property type="protein sequence ID" value="JAD53268.1"/>
    <property type="molecule type" value="Transcribed_RNA"/>
</dbReference>
<organism evidence="1">
    <name type="scientific">Arundo donax</name>
    <name type="common">Giant reed</name>
    <name type="synonym">Donax arundinaceus</name>
    <dbReference type="NCBI Taxonomy" id="35708"/>
    <lineage>
        <taxon>Eukaryota</taxon>
        <taxon>Viridiplantae</taxon>
        <taxon>Streptophyta</taxon>
        <taxon>Embryophyta</taxon>
        <taxon>Tracheophyta</taxon>
        <taxon>Spermatophyta</taxon>
        <taxon>Magnoliopsida</taxon>
        <taxon>Liliopsida</taxon>
        <taxon>Poales</taxon>
        <taxon>Poaceae</taxon>
        <taxon>PACMAD clade</taxon>
        <taxon>Arundinoideae</taxon>
        <taxon>Arundineae</taxon>
        <taxon>Arundo</taxon>
    </lineage>
</organism>
<name>A0A0A9ATR5_ARUDO</name>
<evidence type="ECO:0000313" key="1">
    <source>
        <dbReference type="EMBL" id="JAD53268.1"/>
    </source>
</evidence>
<reference evidence="1" key="2">
    <citation type="journal article" date="2015" name="Data Brief">
        <title>Shoot transcriptome of the giant reed, Arundo donax.</title>
        <authorList>
            <person name="Barrero R.A."/>
            <person name="Guerrero F.D."/>
            <person name="Moolhuijzen P."/>
            <person name="Goolsby J.A."/>
            <person name="Tidwell J."/>
            <person name="Bellgard S.E."/>
            <person name="Bellgard M.I."/>
        </authorList>
    </citation>
    <scope>NUCLEOTIDE SEQUENCE</scope>
    <source>
        <tissue evidence="1">Shoot tissue taken approximately 20 cm above the soil surface</tissue>
    </source>
</reference>
<dbReference type="AlphaFoldDB" id="A0A0A9ATR5"/>